<keyword evidence="1" id="KW-1133">Transmembrane helix</keyword>
<evidence type="ECO:0000313" key="2">
    <source>
        <dbReference type="EMBL" id="SFV37846.1"/>
    </source>
</evidence>
<dbReference type="RefSeq" id="WP_139232604.1">
    <property type="nucleotide sequence ID" value="NZ_FPCK01000003.1"/>
</dbReference>
<evidence type="ECO:0000313" key="3">
    <source>
        <dbReference type="Proteomes" id="UP000199074"/>
    </source>
</evidence>
<name>A0A1I7NT56_9HYPH</name>
<organism evidence="2 3">
    <name type="scientific">Devosia crocina</name>
    <dbReference type="NCBI Taxonomy" id="429728"/>
    <lineage>
        <taxon>Bacteria</taxon>
        <taxon>Pseudomonadati</taxon>
        <taxon>Pseudomonadota</taxon>
        <taxon>Alphaproteobacteria</taxon>
        <taxon>Hyphomicrobiales</taxon>
        <taxon>Devosiaceae</taxon>
        <taxon>Devosia</taxon>
    </lineage>
</organism>
<dbReference type="Proteomes" id="UP000199074">
    <property type="component" value="Unassembled WGS sequence"/>
</dbReference>
<dbReference type="STRING" id="429728.SAMN05216456_3130"/>
<feature type="transmembrane region" description="Helical" evidence="1">
    <location>
        <begin position="25"/>
        <end position="47"/>
    </location>
</feature>
<keyword evidence="1" id="KW-0472">Membrane</keyword>
<keyword evidence="1" id="KW-0812">Transmembrane</keyword>
<reference evidence="2 3" key="1">
    <citation type="submission" date="2016-10" db="EMBL/GenBank/DDBJ databases">
        <authorList>
            <person name="de Groot N.N."/>
        </authorList>
    </citation>
    <scope>NUCLEOTIDE SEQUENCE [LARGE SCALE GENOMIC DNA]</scope>
    <source>
        <strain evidence="2 3">IPL20</strain>
    </source>
</reference>
<proteinExistence type="predicted"/>
<accession>A0A1I7NT56</accession>
<keyword evidence="3" id="KW-1185">Reference proteome</keyword>
<evidence type="ECO:0000256" key="1">
    <source>
        <dbReference type="SAM" id="Phobius"/>
    </source>
</evidence>
<dbReference type="EMBL" id="FPCK01000003">
    <property type="protein sequence ID" value="SFV37846.1"/>
    <property type="molecule type" value="Genomic_DNA"/>
</dbReference>
<gene>
    <name evidence="2" type="ORF">SAMN05216456_3130</name>
</gene>
<evidence type="ECO:0008006" key="4">
    <source>
        <dbReference type="Google" id="ProtNLM"/>
    </source>
</evidence>
<sequence>MSLVHPGDRGATYGRLVRRNRFIGLLRLAVPASGAVILAALLVQIYVSSLGNRYGVGQITVTPDAIVVEAPEYAGILGDGSSYRVFADEARANKDNTDMIGLGNAAIVLNRADGVQMQAETGLADLDTLNQAVITPESTDIADSLGTQGTLGPSVFDWQNKVLTSEGPVDILYADGTTIRADGLVYDLDGKVWSFSRASVVLPSTPGETLP</sequence>
<dbReference type="OrthoDB" id="7946957at2"/>
<dbReference type="AlphaFoldDB" id="A0A1I7NT56"/>
<protein>
    <recommendedName>
        <fullName evidence="4">Lipopolysaccharide export system protein LptC</fullName>
    </recommendedName>
</protein>